<dbReference type="FunFam" id="2.30.29.70:FF:000001">
    <property type="entry name" value="Proteasomal ubiquitin receptor ADRM1"/>
    <property type="match status" value="1"/>
</dbReference>
<evidence type="ECO:0000313" key="11">
    <source>
        <dbReference type="EMBL" id="CAG9135198.1"/>
    </source>
</evidence>
<dbReference type="EMBL" id="CAJHNJ030000097">
    <property type="protein sequence ID" value="CAG9135198.1"/>
    <property type="molecule type" value="Genomic_DNA"/>
</dbReference>
<dbReference type="InterPro" id="IPR038633">
    <property type="entry name" value="Rpn13/ADRM1_Pru_sf"/>
</dbReference>
<protein>
    <recommendedName>
        <fullName evidence="8">Proteasomal ubiquitin receptor ADRM1 homolog</fullName>
    </recommendedName>
</protein>
<dbReference type="GO" id="GO:0005737">
    <property type="term" value="C:cytoplasm"/>
    <property type="evidence" value="ECO:0007669"/>
    <property type="project" value="UniProtKB-SubCell"/>
</dbReference>
<evidence type="ECO:0000256" key="2">
    <source>
        <dbReference type="ARBA" id="ARBA00004496"/>
    </source>
</evidence>
<dbReference type="GO" id="GO:0008541">
    <property type="term" value="C:proteasome regulatory particle, lid subcomplex"/>
    <property type="evidence" value="ECO:0007669"/>
    <property type="project" value="TreeGrafter"/>
</dbReference>
<organism evidence="11 12">
    <name type="scientific">Plutella xylostella</name>
    <name type="common">Diamondback moth</name>
    <name type="synonym">Plutella maculipennis</name>
    <dbReference type="NCBI Taxonomy" id="51655"/>
    <lineage>
        <taxon>Eukaryota</taxon>
        <taxon>Metazoa</taxon>
        <taxon>Ecdysozoa</taxon>
        <taxon>Arthropoda</taxon>
        <taxon>Hexapoda</taxon>
        <taxon>Insecta</taxon>
        <taxon>Pterygota</taxon>
        <taxon>Neoptera</taxon>
        <taxon>Endopterygota</taxon>
        <taxon>Lepidoptera</taxon>
        <taxon>Glossata</taxon>
        <taxon>Ditrysia</taxon>
        <taxon>Yponomeutoidea</taxon>
        <taxon>Plutellidae</taxon>
        <taxon>Plutella</taxon>
    </lineage>
</organism>
<accession>A0A8S4G8B7</accession>
<sequence length="1041" mass="113493">MSATALFGNTSGLGGSSGGNKHLVEFRAGRMTLKGRMVHPDKRKGLLYVYQGEDSLMHFCWKDRTTGEVEDDLLIFPDDCEFVRVNECTTGRVYVLKFKSFSKKYFFWMQEPKTDKDDDFCRRINEALNNPPTSGGRGSSGSGAQDGELQNLLNNMSQQQLMQLFGGVNQIGGLSSLLGTMGNSGNGGSGRTSGSASRSGSAPRTEPRSETRAATRPRDPAPAATTAAATPAAAAAAPTTTTASATPRGNMQHDNDCTKLTDEVSANPDIINSVCSTDVTDAITHTDTDNYMIKPSSNSIEPASDDALPNIEIGYDVNNAGKSQEEPDSNREALSVQHDNGCTKLTDEVNANPDSINFDCLTDVTDAITHTDTGNSLLKPSNNSIEAAADDALPNIEIGYVNNSRKGQKEPDPNKQAHYMQHDDDCTKLTAEVSGNPHKIIFITQTDVSQYIGSTLTDYSFINPKSNFIDPVYKDAHPNIEICYNVNAAKRQEENTETNISNTAPKACSSMIDYSHNMVLMLPETIINSETERKEILTEDIEYNSVSAEESKIINKKRKRLSGSARRRLCRRKIRKLNLTKEKQESQKPISPSLPYTGNPLDKAVKRPRLDQNTRIDVPRKLVKFDESVLNVETTHSNGTFSPMTISTPDCAANKINAVKNRAGKKRRKGKKPKSSTLLNPCASLAPKIPNIVKSFPIQNSQKPGQISSNSNKSVPKNNKNKNKNSFTQPKVCSLFPITESTAFNNPSKVIVKLEECVSYPKTDTNHVTAMNYTPTYNSESVTFSQVSTPHPDTMEIPHGIGEKRKYIEDIPMSHSSHKKVKLHESVADSQTGTKHATNKQVRKKPVSKSIRKRRRFWIAQGCTFEEANKLSLKPLSMFQNPDHNARLIDESINTEPSQACPPKKGTLNKSNALKVAIIDKNKGLGRKDIHLLSDAITCEIFHNVTANAGTGTGSGQGQIFLSDLQRYFSGLAPPGLGGAEEAGVERELPAALAGADVVGTAAAPPHAERLAPHLPPAPDNAAQDDVRTTLLSPQFAQVNP</sequence>
<dbReference type="Proteomes" id="UP000653454">
    <property type="component" value="Unassembled WGS sequence"/>
</dbReference>
<dbReference type="GO" id="GO:0070628">
    <property type="term" value="F:proteasome binding"/>
    <property type="evidence" value="ECO:0007669"/>
    <property type="project" value="TreeGrafter"/>
</dbReference>
<dbReference type="InterPro" id="IPR044868">
    <property type="entry name" value="Rpn13/ADRM1_Pru"/>
</dbReference>
<evidence type="ECO:0000256" key="1">
    <source>
        <dbReference type="ARBA" id="ARBA00004123"/>
    </source>
</evidence>
<gene>
    <name evidence="11" type="ORF">PLXY2_LOCUS13463</name>
</gene>
<feature type="compositionally biased region" description="Basic residues" evidence="9">
    <location>
        <begin position="662"/>
        <end position="674"/>
    </location>
</feature>
<feature type="region of interest" description="Disordered" evidence="9">
    <location>
        <begin position="662"/>
        <end position="681"/>
    </location>
</feature>
<feature type="region of interest" description="Disordered" evidence="9">
    <location>
        <begin position="125"/>
        <end position="148"/>
    </location>
</feature>
<comment type="subcellular location">
    <subcellularLocation>
        <location evidence="2">Cytoplasm</location>
    </subcellularLocation>
    <subcellularLocation>
        <location evidence="1">Nucleus</location>
    </subcellularLocation>
</comment>
<feature type="compositionally biased region" description="Polar residues" evidence="9">
    <location>
        <begin position="698"/>
        <end position="707"/>
    </location>
</feature>
<dbReference type="GO" id="GO:0061133">
    <property type="term" value="F:endopeptidase activator activity"/>
    <property type="evidence" value="ECO:0007669"/>
    <property type="project" value="TreeGrafter"/>
</dbReference>
<keyword evidence="6" id="KW-0539">Nucleus</keyword>
<feature type="region of interest" description="Disordered" evidence="9">
    <location>
        <begin position="698"/>
        <end position="728"/>
    </location>
</feature>
<feature type="region of interest" description="Disordered" evidence="9">
    <location>
        <begin position="578"/>
        <end position="604"/>
    </location>
</feature>
<name>A0A8S4G8B7_PLUXY</name>
<evidence type="ECO:0000259" key="10">
    <source>
        <dbReference type="PROSITE" id="PS51917"/>
    </source>
</evidence>
<feature type="compositionally biased region" description="Gly residues" evidence="9">
    <location>
        <begin position="182"/>
        <end position="191"/>
    </location>
</feature>
<evidence type="ECO:0000313" key="12">
    <source>
        <dbReference type="Proteomes" id="UP000653454"/>
    </source>
</evidence>
<dbReference type="AlphaFoldDB" id="A0A8S4G8B7"/>
<keyword evidence="5" id="KW-0647">Proteasome</keyword>
<dbReference type="InterPro" id="IPR006773">
    <property type="entry name" value="Rpn13/ADRM1"/>
</dbReference>
<comment type="caution">
    <text evidence="11">The sequence shown here is derived from an EMBL/GenBank/DDBJ whole genome shotgun (WGS) entry which is preliminary data.</text>
</comment>
<dbReference type="GO" id="GO:0005634">
    <property type="term" value="C:nucleus"/>
    <property type="evidence" value="ECO:0007669"/>
    <property type="project" value="UniProtKB-SubCell"/>
</dbReference>
<dbReference type="CDD" id="cd13314">
    <property type="entry name" value="PH_Rpn13"/>
    <property type="match status" value="1"/>
</dbReference>
<feature type="region of interest" description="Disordered" evidence="9">
    <location>
        <begin position="182"/>
        <end position="258"/>
    </location>
</feature>
<evidence type="ECO:0000256" key="6">
    <source>
        <dbReference type="ARBA" id="ARBA00023242"/>
    </source>
</evidence>
<feature type="compositionally biased region" description="Low complexity" evidence="9">
    <location>
        <begin position="221"/>
        <end position="248"/>
    </location>
</feature>
<dbReference type="Gene3D" id="2.30.29.70">
    <property type="entry name" value="Proteasomal ubiquitin receptor Rpn13/ADRM1"/>
    <property type="match status" value="1"/>
</dbReference>
<keyword evidence="12" id="KW-1185">Reference proteome</keyword>
<dbReference type="PANTHER" id="PTHR12225">
    <property type="entry name" value="ADHESION REGULATING MOLECULE 1 110 KDA CELL MEMBRANE GLYCOPROTEIN"/>
    <property type="match status" value="1"/>
</dbReference>
<proteinExistence type="inferred from homology"/>
<dbReference type="PROSITE" id="PS51917">
    <property type="entry name" value="PRU"/>
    <property type="match status" value="1"/>
</dbReference>
<evidence type="ECO:0000256" key="3">
    <source>
        <dbReference type="ARBA" id="ARBA00009216"/>
    </source>
</evidence>
<comment type="similarity">
    <text evidence="3">Belongs to the ADRM1 family.</text>
</comment>
<comment type="function">
    <text evidence="7">May function as a proteasomal ubiquitin receptor. May promote the deubiquitinating activity associated with the 26S proteasome.</text>
</comment>
<evidence type="ECO:0000256" key="4">
    <source>
        <dbReference type="ARBA" id="ARBA00022490"/>
    </source>
</evidence>
<evidence type="ECO:0000256" key="9">
    <source>
        <dbReference type="SAM" id="MobiDB-lite"/>
    </source>
</evidence>
<feature type="compositionally biased region" description="Basic and acidic residues" evidence="9">
    <location>
        <begin position="205"/>
        <end position="219"/>
    </location>
</feature>
<feature type="compositionally biased region" description="Low complexity" evidence="9">
    <location>
        <begin position="708"/>
        <end position="718"/>
    </location>
</feature>
<evidence type="ECO:0000256" key="5">
    <source>
        <dbReference type="ARBA" id="ARBA00022942"/>
    </source>
</evidence>
<dbReference type="PANTHER" id="PTHR12225:SF0">
    <property type="entry name" value="PROTEASOMAL UBIQUITIN RECEPTOR ADRM1"/>
    <property type="match status" value="1"/>
</dbReference>
<feature type="compositionally biased region" description="Polar residues" evidence="9">
    <location>
        <begin position="587"/>
        <end position="596"/>
    </location>
</feature>
<dbReference type="Pfam" id="PF04683">
    <property type="entry name" value="Rpn13_ADRM1_Pru"/>
    <property type="match status" value="1"/>
</dbReference>
<reference evidence="11" key="1">
    <citation type="submission" date="2020-11" db="EMBL/GenBank/DDBJ databases">
        <authorList>
            <person name="Whiteford S."/>
        </authorList>
    </citation>
    <scope>NUCLEOTIDE SEQUENCE</scope>
</reference>
<feature type="compositionally biased region" description="Low complexity" evidence="9">
    <location>
        <begin position="192"/>
        <end position="202"/>
    </location>
</feature>
<feature type="domain" description="Pru" evidence="10">
    <location>
        <begin position="18"/>
        <end position="131"/>
    </location>
</feature>
<keyword evidence="4" id="KW-0963">Cytoplasm</keyword>
<feature type="region of interest" description="Disordered" evidence="9">
    <location>
        <begin position="1004"/>
        <end position="1024"/>
    </location>
</feature>
<evidence type="ECO:0000256" key="7">
    <source>
        <dbReference type="ARBA" id="ARBA00054744"/>
    </source>
</evidence>
<evidence type="ECO:0000256" key="8">
    <source>
        <dbReference type="ARBA" id="ARBA00070663"/>
    </source>
</evidence>